<evidence type="ECO:0000313" key="2">
    <source>
        <dbReference type="EMBL" id="ACM39372.1"/>
    </source>
</evidence>
<reference evidence="2 4" key="2">
    <citation type="journal article" date="2009" name="J. Bacteriol.">
        <title>Genome sequences of three Agrobacterium biovars help elucidate the evolution of multichromosome genomes in bacteria.</title>
        <authorList>
            <person name="Slater S.C."/>
            <person name="Goldman B.S."/>
            <person name="Goodner B."/>
            <person name="Setubal J.C."/>
            <person name="Farrand S.K."/>
            <person name="Nester E.W."/>
            <person name="Burr T.J."/>
            <person name="Banta L."/>
            <person name="Dickerman A.W."/>
            <person name="Paulsen I."/>
            <person name="Otten L."/>
            <person name="Suen G."/>
            <person name="Welch R."/>
            <person name="Almeida N.F."/>
            <person name="Arnold F."/>
            <person name="Burton O.T."/>
            <person name="Du Z."/>
            <person name="Ewing A."/>
            <person name="Godsy E."/>
            <person name="Heisel S."/>
            <person name="Houmiel K.L."/>
            <person name="Jhaveri J."/>
            <person name="Lu J."/>
            <person name="Miller N.M."/>
            <person name="Norton S."/>
            <person name="Chen Q."/>
            <person name="Phoolcharoen W."/>
            <person name="Ohlin V."/>
            <person name="Ondrusek D."/>
            <person name="Pride N."/>
            <person name="Stricklin S.L."/>
            <person name="Sun J."/>
            <person name="Wheeler C."/>
            <person name="Wilson L."/>
            <person name="Zhu H."/>
            <person name="Wood D.W."/>
        </authorList>
    </citation>
    <scope>NUCLEOTIDE SEQUENCE [LARGE SCALE GENOMIC DNA]</scope>
    <source>
        <strain evidence="2">pAtS4c</strain>
        <strain evidence="2">S4</strain>
        <strain evidence="4">S4 / ATCC BAA-846</strain>
        <plasmid evidence="2 4">pAtS4c</plasmid>
    </source>
</reference>
<reference evidence="2" key="1">
    <citation type="submission" date="2007-03" db="EMBL/GenBank/DDBJ databases">
        <authorList>
            <consortium name="Agrobacterium Consortium"/>
            <person name="Setubal J."/>
            <person name="Wood D."/>
            <person name="Slater S."/>
            <person name="Nester E."/>
            <person name="Farrand S."/>
            <person name="Goldman B."/>
            <person name="Burr T."/>
            <person name="Goodner B."/>
            <person name="Otten L."/>
            <person name="Dickerman A."/>
            <person name="Almeida N."/>
            <person name="Sun J."/>
            <person name="Jhaveri J."/>
            <person name="Banta L."/>
            <person name="Houmiel K."/>
        </authorList>
    </citation>
    <scope>NUCLEOTIDE SEQUENCE</scope>
    <source>
        <strain evidence="2">S4</strain>
        <plasmid evidence="2">pAtS4c</plasmid>
    </source>
</reference>
<dbReference type="KEGG" id="avi:Avi_9061"/>
<dbReference type="EMBL" id="CP000636">
    <property type="protein sequence ID" value="ACM39399.1"/>
    <property type="molecule type" value="Genomic_DNA"/>
</dbReference>
<evidence type="ECO:0000313" key="3">
    <source>
        <dbReference type="EMBL" id="ACM39399.1"/>
    </source>
</evidence>
<dbReference type="HOGENOM" id="CLU_1999053_0_0_5"/>
<dbReference type="AlphaFoldDB" id="B9K3C4"/>
<feature type="region of interest" description="Disordered" evidence="1">
    <location>
        <begin position="31"/>
        <end position="52"/>
    </location>
</feature>
<gene>
    <name evidence="2" type="ordered locus">Avi_9011</name>
    <name evidence="3" type="ordered locus">Avi_9061</name>
</gene>
<evidence type="ECO:0000313" key="4">
    <source>
        <dbReference type="Proteomes" id="UP000001596"/>
    </source>
</evidence>
<dbReference type="Proteomes" id="UP000001596">
    <property type="component" value="Plasmid pAtS4c"/>
</dbReference>
<evidence type="ECO:0000256" key="1">
    <source>
        <dbReference type="SAM" id="MobiDB-lite"/>
    </source>
</evidence>
<name>B9K3C4_ALLAM</name>
<accession>B9K3C4</accession>
<protein>
    <submittedName>
        <fullName evidence="2">Uncharacterized protein</fullName>
    </submittedName>
</protein>
<dbReference type="KEGG" id="avi:Avi_9011"/>
<sequence length="124" mass="13089">MSLMADEPPGGRCCTEPLFAAALMDRQPRKDATMSDLKLGEPIPTGIPGIEPVSTEVQDAAKAVVRPIERTIDSAAGAYPDTALLDQLLLLPMKLGLSMALASTAMLVSPIAMTKRLQTTGIIQ</sequence>
<dbReference type="EMBL" id="CP000636">
    <property type="protein sequence ID" value="ACM39372.1"/>
    <property type="molecule type" value="Genomic_DNA"/>
</dbReference>
<proteinExistence type="predicted"/>
<geneLocation type="plasmid" evidence="2 4">
    <name>pAtS4c</name>
</geneLocation>
<keyword evidence="4" id="KW-1185">Reference proteome</keyword>
<organism evidence="2 4">
    <name type="scientific">Allorhizobium ampelinum (strain ATCC BAA-846 / DSM 112012 / S4)</name>
    <name type="common">Agrobacterium vitis (strain S4)</name>
    <dbReference type="NCBI Taxonomy" id="311402"/>
    <lineage>
        <taxon>Bacteria</taxon>
        <taxon>Pseudomonadati</taxon>
        <taxon>Pseudomonadota</taxon>
        <taxon>Alphaproteobacteria</taxon>
        <taxon>Hyphomicrobiales</taxon>
        <taxon>Rhizobiaceae</taxon>
        <taxon>Rhizobium/Agrobacterium group</taxon>
        <taxon>Allorhizobium</taxon>
        <taxon>Allorhizobium ampelinum</taxon>
    </lineage>
</organism>
<keyword evidence="2" id="KW-0614">Plasmid</keyword>
<feature type="compositionally biased region" description="Low complexity" evidence="1">
    <location>
        <begin position="40"/>
        <end position="52"/>
    </location>
</feature>